<dbReference type="EMBL" id="DTDH01000005">
    <property type="protein sequence ID" value="HGT97856.1"/>
    <property type="molecule type" value="Genomic_DNA"/>
</dbReference>
<accession>A0A7J3MWH6</accession>
<evidence type="ECO:0000313" key="2">
    <source>
        <dbReference type="EMBL" id="HGT97856.1"/>
    </source>
</evidence>
<gene>
    <name evidence="1" type="ORF">ENT99_05865</name>
    <name evidence="2" type="ORF">ENU64_00305</name>
</gene>
<comment type="caution">
    <text evidence="2">The sequence shown here is derived from an EMBL/GenBank/DDBJ whole genome shotgun (WGS) entry which is preliminary data.</text>
</comment>
<reference evidence="2" key="1">
    <citation type="journal article" date="2020" name="mSystems">
        <title>Genome- and Community-Level Interaction Insights into Carbon Utilization and Element Cycling Functions of Hydrothermarchaeota in Hydrothermal Sediment.</title>
        <authorList>
            <person name="Zhou Z."/>
            <person name="Liu Y."/>
            <person name="Xu W."/>
            <person name="Pan J."/>
            <person name="Luo Z.H."/>
            <person name="Li M."/>
        </authorList>
    </citation>
    <scope>NUCLEOTIDE SEQUENCE [LARGE SCALE GENOMIC DNA]</scope>
    <source>
        <strain evidence="1">SpSt-629</strain>
        <strain evidence="2">SpSt-688</strain>
    </source>
</reference>
<protein>
    <submittedName>
        <fullName evidence="2">Uncharacterized protein</fullName>
    </submittedName>
</protein>
<dbReference type="EMBL" id="DTAU01000111">
    <property type="protein sequence ID" value="HFQ79208.1"/>
    <property type="molecule type" value="Genomic_DNA"/>
</dbReference>
<sequence length="90" mass="10802">MDPKNRRKLLMIKEVDILIDELVNNKEKYFDKNLVLNSEGRKLFSRIAKILMVLYPELRRTLSNYRSTPTFEGINKLVERLNEMKMSRIE</sequence>
<dbReference type="AlphaFoldDB" id="A0A7J3MWH6"/>
<organism evidence="2">
    <name type="scientific">Ignisphaera aggregans</name>
    <dbReference type="NCBI Taxonomy" id="334771"/>
    <lineage>
        <taxon>Archaea</taxon>
        <taxon>Thermoproteota</taxon>
        <taxon>Thermoprotei</taxon>
        <taxon>Desulfurococcales</taxon>
        <taxon>Desulfurococcaceae</taxon>
        <taxon>Ignisphaera</taxon>
    </lineage>
</organism>
<evidence type="ECO:0000313" key="1">
    <source>
        <dbReference type="EMBL" id="HFQ79208.1"/>
    </source>
</evidence>
<name>A0A7J3MWH6_9CREN</name>
<proteinExistence type="predicted"/>